<accession>A0AAW0NDR6</accession>
<protein>
    <submittedName>
        <fullName evidence="2">Uncharacterized protein</fullName>
    </submittedName>
</protein>
<dbReference type="Proteomes" id="UP001460270">
    <property type="component" value="Unassembled WGS sequence"/>
</dbReference>
<comment type="caution">
    <text evidence="2">The sequence shown here is derived from an EMBL/GenBank/DDBJ whole genome shotgun (WGS) entry which is preliminary data.</text>
</comment>
<name>A0AAW0NDR6_9GOBI</name>
<keyword evidence="1" id="KW-0472">Membrane</keyword>
<keyword evidence="1" id="KW-1133">Transmembrane helix</keyword>
<keyword evidence="1" id="KW-0812">Transmembrane</keyword>
<evidence type="ECO:0000313" key="3">
    <source>
        <dbReference type="Proteomes" id="UP001460270"/>
    </source>
</evidence>
<organism evidence="2 3">
    <name type="scientific">Mugilogobius chulae</name>
    <name type="common">yellowstripe goby</name>
    <dbReference type="NCBI Taxonomy" id="88201"/>
    <lineage>
        <taxon>Eukaryota</taxon>
        <taxon>Metazoa</taxon>
        <taxon>Chordata</taxon>
        <taxon>Craniata</taxon>
        <taxon>Vertebrata</taxon>
        <taxon>Euteleostomi</taxon>
        <taxon>Actinopterygii</taxon>
        <taxon>Neopterygii</taxon>
        <taxon>Teleostei</taxon>
        <taxon>Neoteleostei</taxon>
        <taxon>Acanthomorphata</taxon>
        <taxon>Gobiaria</taxon>
        <taxon>Gobiiformes</taxon>
        <taxon>Gobioidei</taxon>
        <taxon>Gobiidae</taxon>
        <taxon>Gobionellinae</taxon>
        <taxon>Mugilogobius</taxon>
    </lineage>
</organism>
<dbReference type="AlphaFoldDB" id="A0AAW0NDR6"/>
<evidence type="ECO:0000256" key="1">
    <source>
        <dbReference type="SAM" id="Phobius"/>
    </source>
</evidence>
<dbReference type="PANTHER" id="PTHR31025:SF30">
    <property type="entry name" value="SI:DKEY-15H8.17"/>
    <property type="match status" value="1"/>
</dbReference>
<keyword evidence="3" id="KW-1185">Reference proteome</keyword>
<dbReference type="PANTHER" id="PTHR31025">
    <property type="entry name" value="SI:CH211-196P9.1-RELATED"/>
    <property type="match status" value="1"/>
</dbReference>
<evidence type="ECO:0000313" key="2">
    <source>
        <dbReference type="EMBL" id="KAK7896670.1"/>
    </source>
</evidence>
<sequence>MRVLKTNALIYTVLRHVRPRVRESRDSAERIRMKSIFVGDRSGLRAAFSVGGRDYQQHRRRRCCWLLLLHLHGVLESLVVAFIIRLSLYCLISRTEFQTGDPTSCGPERTPESYQAAVDRLQAEDVREVDGVKFSPSLRDTTEIAKRMVAKYPASLQDIIEGDIIGAGYHSLAKQLQSRVDNVKRGKTPKIIKRKRQDINKGMSIHELKEQWPLLFNDAGMAAHYKELVGKNLFQTFFDNVDKKGKRLLNFLKKVDAPKCKPVLNRLIRFQSEKSNDEGCSEEIIQMVLLLMAHFQEEEELLFHFVEDTCLAQEVQLDKLPMTPCIIVCGSSCFAARTFMLSVDSIVVNDHVTSFTSALCLMFGSFYCFNIHYPVELRSTLEFLQRMMFLKKIRGNFVTNKTGSALRFSMALPLHAVLAVKPLVQRWWGRAADPASPLSIRYDRCLSSAGRVWLTPRPGLRPVFELSGPRVAHSPARTETGVCAKRAARVWLTPRTETGV</sequence>
<dbReference type="EMBL" id="JBBPFD010000015">
    <property type="protein sequence ID" value="KAK7896670.1"/>
    <property type="molecule type" value="Genomic_DNA"/>
</dbReference>
<proteinExistence type="predicted"/>
<feature type="transmembrane region" description="Helical" evidence="1">
    <location>
        <begin position="63"/>
        <end position="84"/>
    </location>
</feature>
<gene>
    <name evidence="2" type="ORF">WMY93_021995</name>
</gene>
<reference evidence="3" key="1">
    <citation type="submission" date="2024-04" db="EMBL/GenBank/DDBJ databases">
        <title>Salinicola lusitanus LLJ914,a marine bacterium isolated from the Okinawa Trough.</title>
        <authorList>
            <person name="Li J."/>
        </authorList>
    </citation>
    <scope>NUCLEOTIDE SEQUENCE [LARGE SCALE GENOMIC DNA]</scope>
</reference>